<dbReference type="PANTHER" id="PTHR43280:SF2">
    <property type="entry name" value="HTH-TYPE TRANSCRIPTIONAL REGULATOR EXSA"/>
    <property type="match status" value="1"/>
</dbReference>
<organism evidence="5 6">
    <name type="scientific">Phocaeicola faecium</name>
    <dbReference type="NCBI Taxonomy" id="2762213"/>
    <lineage>
        <taxon>Bacteria</taxon>
        <taxon>Pseudomonadati</taxon>
        <taxon>Bacteroidota</taxon>
        <taxon>Bacteroidia</taxon>
        <taxon>Bacteroidales</taxon>
        <taxon>Bacteroidaceae</taxon>
        <taxon>Phocaeicola</taxon>
    </lineage>
</organism>
<dbReference type="PROSITE" id="PS01124">
    <property type="entry name" value="HTH_ARAC_FAMILY_2"/>
    <property type="match status" value="1"/>
</dbReference>
<dbReference type="Pfam" id="PF02311">
    <property type="entry name" value="AraC_binding"/>
    <property type="match status" value="1"/>
</dbReference>
<dbReference type="SMART" id="SM00342">
    <property type="entry name" value="HTH_ARAC"/>
    <property type="match status" value="1"/>
</dbReference>
<dbReference type="Proteomes" id="UP000616346">
    <property type="component" value="Unassembled WGS sequence"/>
</dbReference>
<sequence length="278" mass="32243">MKKENIFLPFEVKVRRYDRFPLPEHQHSFFELCYIVSGSGEFVSESQRFSFRSGSFFFIKPYTNHTYRLAEMCDIVYIGLTDAYVDRVLGAVEKELFSLPVPTDLTALIARTDSERISMLMACIRSEYLSPSSDTSRIAACWINSILLICVRNLRHLLGDAPRPVAESDKLMLMLQYIELHLDNPELLTAKTLSQRFNTAETYIGKFFKARTGESLKRYILKCRIKVVEELLNYTDLRVNEIVARTGFVDESHLTHTFKRITGVTPLEYKKKINQNIR</sequence>
<dbReference type="EMBL" id="JACSPQ010000001">
    <property type="protein sequence ID" value="MBD8000986.1"/>
    <property type="molecule type" value="Genomic_DNA"/>
</dbReference>
<dbReference type="Gene3D" id="1.10.10.60">
    <property type="entry name" value="Homeodomain-like"/>
    <property type="match status" value="2"/>
</dbReference>
<reference evidence="5 6" key="1">
    <citation type="submission" date="2020-08" db="EMBL/GenBank/DDBJ databases">
        <title>A Genomic Blueprint of the Chicken Gut Microbiome.</title>
        <authorList>
            <person name="Gilroy R."/>
            <person name="Ravi A."/>
            <person name="Getino M."/>
            <person name="Pursley I."/>
            <person name="Horton D.L."/>
            <person name="Alikhan N.-F."/>
            <person name="Baker D."/>
            <person name="Gharbi K."/>
            <person name="Hall N."/>
            <person name="Watson M."/>
            <person name="Adriaenssens E.M."/>
            <person name="Foster-Nyarko E."/>
            <person name="Jarju S."/>
            <person name="Secka A."/>
            <person name="Antonio M."/>
            <person name="Oren A."/>
            <person name="Chaudhuri R."/>
            <person name="La Ragione R.M."/>
            <person name="Hildebrand F."/>
            <person name="Pallen M.J."/>
        </authorList>
    </citation>
    <scope>NUCLEOTIDE SEQUENCE [LARGE SCALE GENOMIC DNA]</scope>
    <source>
        <strain evidence="5 6">Sa1YUN3</strain>
    </source>
</reference>
<protein>
    <submittedName>
        <fullName evidence="5">Helix-turn-helix transcriptional regulator</fullName>
    </submittedName>
</protein>
<dbReference type="SUPFAM" id="SSF51215">
    <property type="entry name" value="Regulatory protein AraC"/>
    <property type="match status" value="1"/>
</dbReference>
<dbReference type="InterPro" id="IPR018060">
    <property type="entry name" value="HTH_AraC"/>
</dbReference>
<dbReference type="InterPro" id="IPR003313">
    <property type="entry name" value="AraC-bd"/>
</dbReference>
<keyword evidence="3" id="KW-0804">Transcription</keyword>
<dbReference type="InterPro" id="IPR009057">
    <property type="entry name" value="Homeodomain-like_sf"/>
</dbReference>
<dbReference type="Gene3D" id="2.60.120.10">
    <property type="entry name" value="Jelly Rolls"/>
    <property type="match status" value="1"/>
</dbReference>
<evidence type="ECO:0000256" key="3">
    <source>
        <dbReference type="ARBA" id="ARBA00023163"/>
    </source>
</evidence>
<dbReference type="InterPro" id="IPR037923">
    <property type="entry name" value="HTH-like"/>
</dbReference>
<gene>
    <name evidence="5" type="ORF">H9626_01955</name>
</gene>
<dbReference type="InterPro" id="IPR014710">
    <property type="entry name" value="RmlC-like_jellyroll"/>
</dbReference>
<accession>A0ABR8V8I9</accession>
<proteinExistence type="predicted"/>
<comment type="caution">
    <text evidence="5">The sequence shown here is derived from an EMBL/GenBank/DDBJ whole genome shotgun (WGS) entry which is preliminary data.</text>
</comment>
<keyword evidence="2" id="KW-0238">DNA-binding</keyword>
<evidence type="ECO:0000313" key="5">
    <source>
        <dbReference type="EMBL" id="MBD8000986.1"/>
    </source>
</evidence>
<dbReference type="SUPFAM" id="SSF46689">
    <property type="entry name" value="Homeodomain-like"/>
    <property type="match status" value="1"/>
</dbReference>
<evidence type="ECO:0000313" key="6">
    <source>
        <dbReference type="Proteomes" id="UP000616346"/>
    </source>
</evidence>
<dbReference type="RefSeq" id="WP_191709380.1">
    <property type="nucleotide sequence ID" value="NZ_JACSPQ010000001.1"/>
</dbReference>
<keyword evidence="6" id="KW-1185">Reference proteome</keyword>
<evidence type="ECO:0000256" key="2">
    <source>
        <dbReference type="ARBA" id="ARBA00023125"/>
    </source>
</evidence>
<evidence type="ECO:0000256" key="1">
    <source>
        <dbReference type="ARBA" id="ARBA00023015"/>
    </source>
</evidence>
<dbReference type="Pfam" id="PF12833">
    <property type="entry name" value="HTH_18"/>
    <property type="match status" value="1"/>
</dbReference>
<name>A0ABR8V8I9_9BACT</name>
<keyword evidence="1" id="KW-0805">Transcription regulation</keyword>
<feature type="domain" description="HTH araC/xylS-type" evidence="4">
    <location>
        <begin position="172"/>
        <end position="272"/>
    </location>
</feature>
<evidence type="ECO:0000259" key="4">
    <source>
        <dbReference type="PROSITE" id="PS01124"/>
    </source>
</evidence>
<dbReference type="PANTHER" id="PTHR43280">
    <property type="entry name" value="ARAC-FAMILY TRANSCRIPTIONAL REGULATOR"/>
    <property type="match status" value="1"/>
</dbReference>